<organism evidence="2 3">
    <name type="scientific">Weissella muntiaci</name>
    <dbReference type="NCBI Taxonomy" id="2508881"/>
    <lineage>
        <taxon>Bacteria</taxon>
        <taxon>Bacillati</taxon>
        <taxon>Bacillota</taxon>
        <taxon>Bacilli</taxon>
        <taxon>Lactobacillales</taxon>
        <taxon>Lactobacillaceae</taxon>
        <taxon>Weissella</taxon>
    </lineage>
</organism>
<dbReference type="RefSeq" id="WP_148623571.1">
    <property type="nucleotide sequence ID" value="NZ_SDGZ01000024.1"/>
</dbReference>
<reference evidence="2 3" key="1">
    <citation type="submission" date="2019-01" db="EMBL/GenBank/DDBJ databases">
        <title>Weissella sp. nov., a novel lactic acid bacterium isolated from animal feces.</title>
        <authorList>
            <person name="Wang L.-T."/>
        </authorList>
    </citation>
    <scope>NUCLEOTIDE SEQUENCE [LARGE SCALE GENOMIC DNA]</scope>
    <source>
        <strain evidence="2 3">8H-2</strain>
    </source>
</reference>
<dbReference type="AlphaFoldDB" id="A0A6C2C3H4"/>
<accession>A0A6C2C3H4</accession>
<dbReference type="EMBL" id="SDGZ01000024">
    <property type="protein sequence ID" value="TYC48093.1"/>
    <property type="molecule type" value="Genomic_DNA"/>
</dbReference>
<dbReference type="InterPro" id="IPR001173">
    <property type="entry name" value="Glyco_trans_2-like"/>
</dbReference>
<evidence type="ECO:0000313" key="2">
    <source>
        <dbReference type="EMBL" id="TYC48093.1"/>
    </source>
</evidence>
<dbReference type="InterPro" id="IPR050834">
    <property type="entry name" value="Glycosyltransf_2"/>
</dbReference>
<dbReference type="PANTHER" id="PTHR43685:SF2">
    <property type="entry name" value="GLYCOSYLTRANSFERASE 2-LIKE DOMAIN-CONTAINING PROTEIN"/>
    <property type="match status" value="1"/>
</dbReference>
<dbReference type="Gene3D" id="3.90.550.10">
    <property type="entry name" value="Spore Coat Polysaccharide Biosynthesis Protein SpsA, Chain A"/>
    <property type="match status" value="1"/>
</dbReference>
<dbReference type="GO" id="GO:0016740">
    <property type="term" value="F:transferase activity"/>
    <property type="evidence" value="ECO:0007669"/>
    <property type="project" value="UniProtKB-KW"/>
</dbReference>
<dbReference type="PANTHER" id="PTHR43685">
    <property type="entry name" value="GLYCOSYLTRANSFERASE"/>
    <property type="match status" value="1"/>
</dbReference>
<evidence type="ECO:0000259" key="1">
    <source>
        <dbReference type="Pfam" id="PF00535"/>
    </source>
</evidence>
<keyword evidence="3" id="KW-1185">Reference proteome</keyword>
<name>A0A6C2C3H4_9LACO</name>
<evidence type="ECO:0000313" key="3">
    <source>
        <dbReference type="Proteomes" id="UP000371977"/>
    </source>
</evidence>
<dbReference type="SUPFAM" id="SSF53448">
    <property type="entry name" value="Nucleotide-diphospho-sugar transferases"/>
    <property type="match status" value="1"/>
</dbReference>
<dbReference type="OrthoDB" id="396512at2"/>
<protein>
    <submittedName>
        <fullName evidence="2">Glycosyltransferase</fullName>
    </submittedName>
</protein>
<comment type="caution">
    <text evidence="2">The sequence shown here is derived from an EMBL/GenBank/DDBJ whole genome shotgun (WGS) entry which is preliminary data.</text>
</comment>
<sequence length="273" mass="30575">MISVSVVIPAYKSARFIKETVESVLNQTDVDFELIIGVQGPDDGTWSILEDFKDDARVKMFESPVGAAKENWNFVSEKASGEFIKLLPADDVLVPGMLARQVRLLENHPEAVLTASKREIINEDNKVLKKSWGLTGLRKNMAGEAVIKRVVGTGINILGEPGGVLMRRSAFEKAGGWNFDHPYVVDLESYLRVLRFGDFVKDEHVAVKFRVSSTQWTAALQNVQSAHFIGMNESMAELMPDTITKSTLVRGKLVTKAMQEIRKFVYVFIKRNK</sequence>
<dbReference type="Pfam" id="PF00535">
    <property type="entry name" value="Glycos_transf_2"/>
    <property type="match status" value="1"/>
</dbReference>
<proteinExistence type="predicted"/>
<dbReference type="InterPro" id="IPR029044">
    <property type="entry name" value="Nucleotide-diphossugar_trans"/>
</dbReference>
<keyword evidence="2" id="KW-0808">Transferase</keyword>
<dbReference type="Proteomes" id="UP000371977">
    <property type="component" value="Unassembled WGS sequence"/>
</dbReference>
<gene>
    <name evidence="2" type="ORF">ESZ50_09985</name>
</gene>
<feature type="domain" description="Glycosyltransferase 2-like" evidence="1">
    <location>
        <begin position="5"/>
        <end position="173"/>
    </location>
</feature>